<evidence type="ECO:0000313" key="2">
    <source>
        <dbReference type="Proteomes" id="UP000484164"/>
    </source>
</evidence>
<name>A0A6L3ZJL6_9FLAO</name>
<dbReference type="Proteomes" id="UP000484164">
    <property type="component" value="Unassembled WGS sequence"/>
</dbReference>
<dbReference type="RefSeq" id="WP_151692769.1">
    <property type="nucleotide sequence ID" value="NZ_BMGX01000002.1"/>
</dbReference>
<accession>A0A6L3ZJL6</accession>
<dbReference type="OrthoDB" id="5821096at2"/>
<dbReference type="AlphaFoldDB" id="A0A6L3ZJL6"/>
<protein>
    <recommendedName>
        <fullName evidence="3">G domain-containing protein</fullName>
    </recommendedName>
</protein>
<organism evidence="1 2">
    <name type="scientific">Phaeocystidibacter marisrubri</name>
    <dbReference type="NCBI Taxonomy" id="1577780"/>
    <lineage>
        <taxon>Bacteria</taxon>
        <taxon>Pseudomonadati</taxon>
        <taxon>Bacteroidota</taxon>
        <taxon>Flavobacteriia</taxon>
        <taxon>Flavobacteriales</taxon>
        <taxon>Phaeocystidibacteraceae</taxon>
        <taxon>Phaeocystidibacter</taxon>
    </lineage>
</organism>
<evidence type="ECO:0008006" key="3">
    <source>
        <dbReference type="Google" id="ProtNLM"/>
    </source>
</evidence>
<reference evidence="1 2" key="1">
    <citation type="submission" date="2019-10" db="EMBL/GenBank/DDBJ databases">
        <title>Genome sequence of Phaeocystidibacter marisrubri JCM30614 (type strain).</title>
        <authorList>
            <person name="Bowman J.P."/>
        </authorList>
    </citation>
    <scope>NUCLEOTIDE SEQUENCE [LARGE SCALE GENOMIC DNA]</scope>
    <source>
        <strain evidence="1 2">JCM 30614</strain>
    </source>
</reference>
<proteinExistence type="predicted"/>
<dbReference type="EMBL" id="WBVQ01000001">
    <property type="protein sequence ID" value="KAB2818081.1"/>
    <property type="molecule type" value="Genomic_DNA"/>
</dbReference>
<sequence length="152" mass="17231">MKKIFILKGISNTGKTTKINQTVDWIITNYGCPNTVGYDPNNLEKDTFGVLTINNLTIGINSSGDDEYQVKKVDNLKTTTGELESPDIIICSCRTRGKGRRHLTSQYGRSNGWLHVFINVEEIDKSDPTRRQNRDARILDELQTWLTGLEKL</sequence>
<comment type="caution">
    <text evidence="1">The sequence shown here is derived from an EMBL/GenBank/DDBJ whole genome shotgun (WGS) entry which is preliminary data.</text>
</comment>
<gene>
    <name evidence="1" type="ORF">F8C82_06680</name>
</gene>
<keyword evidence="2" id="KW-1185">Reference proteome</keyword>
<evidence type="ECO:0000313" key="1">
    <source>
        <dbReference type="EMBL" id="KAB2818081.1"/>
    </source>
</evidence>